<protein>
    <submittedName>
        <fullName evidence="5">DNA-directed RNA polymerase subunit alpha</fullName>
        <ecNumber evidence="5">2.7.7.6</ecNumber>
    </submittedName>
</protein>
<dbReference type="GO" id="GO:0006351">
    <property type="term" value="P:DNA-templated transcription"/>
    <property type="evidence" value="ECO:0007669"/>
    <property type="project" value="InterPro"/>
</dbReference>
<dbReference type="EMBL" id="CP036273">
    <property type="protein sequence ID" value="QDU21068.1"/>
    <property type="molecule type" value="Genomic_DNA"/>
</dbReference>
<dbReference type="SUPFAM" id="SSF47789">
    <property type="entry name" value="C-terminal domain of RNA polymerase alpha subunit"/>
    <property type="match status" value="2"/>
</dbReference>
<keyword evidence="1" id="KW-0677">Repeat</keyword>
<feature type="repeat" description="TPR" evidence="3">
    <location>
        <begin position="241"/>
        <end position="274"/>
    </location>
</feature>
<evidence type="ECO:0000313" key="5">
    <source>
        <dbReference type="EMBL" id="QDU21068.1"/>
    </source>
</evidence>
<keyword evidence="2 3" id="KW-0802">TPR repeat</keyword>
<dbReference type="SUPFAM" id="SSF48452">
    <property type="entry name" value="TPR-like"/>
    <property type="match status" value="1"/>
</dbReference>
<dbReference type="RefSeq" id="WP_238389446.1">
    <property type="nucleotide sequence ID" value="NZ_CP036273.1"/>
</dbReference>
<sequence length="462" mass="51522">MKPTRGKARPDPVGLYVTEQLIDLRALLVEREDFEGGMVSKLREGLAQGGRQVQHLREVVDILNKRLAVAAPPQQKKIHLKLGVAHYFLGYMTAAVEHLQKSEGPLAAFYLGQAHVARHEYAEALAAFERAEKTGYSAQQVQLQKAGALRLQGETGAAKAILVKLKDAAAHNAEYYHQEGGVAEAEGDVPRAAKMYERSVELEPRHAGALFRLGFLNDLQGNDGEAIGYYERCLKYPPIGKGVLYNLGVLYEDNDLYDKAADCYRRLAKADPTDERAKLFVKDAEASLTQGYDPGEEQMSVQFRQVLEVPITDFELSVRSRNCLKRMNLRTLGDLTRVTEAQLLASKNFGETSLDEIKAVMVAKGLRIGQSLEQGVQYEFRGPRHHQQNLSPEEQAVLSKPVSDLNLSVRARKCMNRLNLTTLGDLCQRTADELLEAKNFGQTSLTEVREKLRGYNLKLRGD</sequence>
<organism evidence="5 6">
    <name type="scientific">Urbifossiella limnaea</name>
    <dbReference type="NCBI Taxonomy" id="2528023"/>
    <lineage>
        <taxon>Bacteria</taxon>
        <taxon>Pseudomonadati</taxon>
        <taxon>Planctomycetota</taxon>
        <taxon>Planctomycetia</taxon>
        <taxon>Gemmatales</taxon>
        <taxon>Gemmataceae</taxon>
        <taxon>Urbifossiella</taxon>
    </lineage>
</organism>
<evidence type="ECO:0000259" key="4">
    <source>
        <dbReference type="Pfam" id="PF03118"/>
    </source>
</evidence>
<dbReference type="PANTHER" id="PTHR44117:SF1">
    <property type="entry name" value="INTRAFLAGELLAR TRANSPORT PROTEIN 88 HOMOLOG"/>
    <property type="match status" value="1"/>
</dbReference>
<accession>A0A517XU83</accession>
<dbReference type="GO" id="GO:0019894">
    <property type="term" value="F:kinesin binding"/>
    <property type="evidence" value="ECO:0007669"/>
    <property type="project" value="TreeGrafter"/>
</dbReference>
<reference evidence="5 6" key="1">
    <citation type="submission" date="2019-02" db="EMBL/GenBank/DDBJ databases">
        <title>Deep-cultivation of Planctomycetes and their phenomic and genomic characterization uncovers novel biology.</title>
        <authorList>
            <person name="Wiegand S."/>
            <person name="Jogler M."/>
            <person name="Boedeker C."/>
            <person name="Pinto D."/>
            <person name="Vollmers J."/>
            <person name="Rivas-Marin E."/>
            <person name="Kohn T."/>
            <person name="Peeters S.H."/>
            <person name="Heuer A."/>
            <person name="Rast P."/>
            <person name="Oberbeckmann S."/>
            <person name="Bunk B."/>
            <person name="Jeske O."/>
            <person name="Meyerdierks A."/>
            <person name="Storesund J.E."/>
            <person name="Kallscheuer N."/>
            <person name="Luecker S."/>
            <person name="Lage O.M."/>
            <person name="Pohl T."/>
            <person name="Merkel B.J."/>
            <person name="Hornburger P."/>
            <person name="Mueller R.-W."/>
            <person name="Bruemmer F."/>
            <person name="Labrenz M."/>
            <person name="Spormann A.M."/>
            <person name="Op den Camp H."/>
            <person name="Overmann J."/>
            <person name="Amann R."/>
            <person name="Jetten M.S.M."/>
            <person name="Mascher T."/>
            <person name="Medema M.H."/>
            <person name="Devos D.P."/>
            <person name="Kaster A.-K."/>
            <person name="Ovreas L."/>
            <person name="Rohde M."/>
            <person name="Galperin M.Y."/>
            <person name="Jogler C."/>
        </authorList>
    </citation>
    <scope>NUCLEOTIDE SEQUENCE [LARGE SCALE GENOMIC DNA]</scope>
    <source>
        <strain evidence="5 6">ETA_A1</strain>
    </source>
</reference>
<dbReference type="GO" id="GO:0003899">
    <property type="term" value="F:DNA-directed RNA polymerase activity"/>
    <property type="evidence" value="ECO:0007669"/>
    <property type="project" value="UniProtKB-EC"/>
</dbReference>
<dbReference type="AlphaFoldDB" id="A0A517XU83"/>
<dbReference type="Pfam" id="PF13432">
    <property type="entry name" value="TPR_16"/>
    <property type="match status" value="1"/>
</dbReference>
<dbReference type="Pfam" id="PF07719">
    <property type="entry name" value="TPR_2"/>
    <property type="match status" value="1"/>
</dbReference>
<dbReference type="PROSITE" id="PS50005">
    <property type="entry name" value="TPR"/>
    <property type="match status" value="2"/>
</dbReference>
<keyword evidence="5" id="KW-0808">Transferase</keyword>
<dbReference type="GO" id="GO:0005814">
    <property type="term" value="C:centriole"/>
    <property type="evidence" value="ECO:0007669"/>
    <property type="project" value="TreeGrafter"/>
</dbReference>
<feature type="domain" description="RNA polymerase alpha subunit C-terminal" evidence="4">
    <location>
        <begin position="392"/>
        <end position="453"/>
    </location>
</feature>
<dbReference type="Proteomes" id="UP000319576">
    <property type="component" value="Chromosome"/>
</dbReference>
<gene>
    <name evidence="5" type="primary">rpoA_2</name>
    <name evidence="5" type="ORF">ETAA1_30320</name>
</gene>
<dbReference type="GO" id="GO:0003677">
    <property type="term" value="F:DNA binding"/>
    <property type="evidence" value="ECO:0007669"/>
    <property type="project" value="InterPro"/>
</dbReference>
<keyword evidence="5" id="KW-0240">DNA-directed RNA polymerase</keyword>
<evidence type="ECO:0000313" key="6">
    <source>
        <dbReference type="Proteomes" id="UP000319576"/>
    </source>
</evidence>
<dbReference type="PANTHER" id="PTHR44117">
    <property type="entry name" value="INTRAFLAGELLAR TRANSPORT PROTEIN 88 HOMOLOG"/>
    <property type="match status" value="1"/>
</dbReference>
<dbReference type="KEGG" id="uli:ETAA1_30320"/>
<proteinExistence type="predicted"/>
<dbReference type="SMART" id="SM00028">
    <property type="entry name" value="TPR"/>
    <property type="match status" value="4"/>
</dbReference>
<dbReference type="GO" id="GO:0000428">
    <property type="term" value="C:DNA-directed RNA polymerase complex"/>
    <property type="evidence" value="ECO:0007669"/>
    <property type="project" value="UniProtKB-KW"/>
</dbReference>
<dbReference type="Gene3D" id="1.10.150.20">
    <property type="entry name" value="5' to 3' exonuclease, C-terminal subdomain"/>
    <property type="match status" value="2"/>
</dbReference>
<dbReference type="InterPro" id="IPR011990">
    <property type="entry name" value="TPR-like_helical_dom_sf"/>
</dbReference>
<keyword evidence="5" id="KW-0804">Transcription</keyword>
<evidence type="ECO:0000256" key="3">
    <source>
        <dbReference type="PROSITE-ProRule" id="PRU00339"/>
    </source>
</evidence>
<dbReference type="InterPro" id="IPR019734">
    <property type="entry name" value="TPR_rpt"/>
</dbReference>
<dbReference type="Pfam" id="PF03118">
    <property type="entry name" value="RNA_pol_A_CTD"/>
    <property type="match status" value="2"/>
</dbReference>
<dbReference type="InterPro" id="IPR013105">
    <property type="entry name" value="TPR_2"/>
</dbReference>
<keyword evidence="6" id="KW-1185">Reference proteome</keyword>
<evidence type="ECO:0000256" key="1">
    <source>
        <dbReference type="ARBA" id="ARBA00022737"/>
    </source>
</evidence>
<feature type="domain" description="RNA polymerase alpha subunit C-terminal" evidence="4">
    <location>
        <begin position="304"/>
        <end position="361"/>
    </location>
</feature>
<feature type="repeat" description="TPR" evidence="3">
    <location>
        <begin position="173"/>
        <end position="206"/>
    </location>
</feature>
<name>A0A517XU83_9BACT</name>
<dbReference type="InterPro" id="IPR011260">
    <property type="entry name" value="RNAP_asu_C"/>
</dbReference>
<evidence type="ECO:0000256" key="2">
    <source>
        <dbReference type="ARBA" id="ARBA00022803"/>
    </source>
</evidence>
<dbReference type="EC" id="2.7.7.6" evidence="5"/>
<keyword evidence="5" id="KW-0548">Nucleotidyltransferase</keyword>
<dbReference type="Gene3D" id="1.25.40.10">
    <property type="entry name" value="Tetratricopeptide repeat domain"/>
    <property type="match status" value="1"/>
</dbReference>